<evidence type="ECO:0000313" key="6">
    <source>
        <dbReference type="Proteomes" id="UP000054703"/>
    </source>
</evidence>
<dbReference type="GO" id="GO:0005829">
    <property type="term" value="C:cytosol"/>
    <property type="evidence" value="ECO:0007669"/>
    <property type="project" value="TreeGrafter"/>
</dbReference>
<dbReference type="AlphaFoldDB" id="A0A0W0Y9A7"/>
<protein>
    <submittedName>
        <fullName evidence="5">Vir region protein</fullName>
    </submittedName>
</protein>
<dbReference type="PANTHER" id="PTHR34984:SF1">
    <property type="entry name" value="CARBON STORAGE REGULATOR"/>
    <property type="match status" value="1"/>
</dbReference>
<dbReference type="STRING" id="45074.Lsan_3887"/>
<dbReference type="InterPro" id="IPR036107">
    <property type="entry name" value="CsrA_sf"/>
</dbReference>
<dbReference type="GO" id="GO:0006402">
    <property type="term" value="P:mRNA catabolic process"/>
    <property type="evidence" value="ECO:0007669"/>
    <property type="project" value="InterPro"/>
</dbReference>
<keyword evidence="4" id="KW-0010">Activator</keyword>
<keyword evidence="3" id="KW-0694">RNA-binding</keyword>
<dbReference type="GO" id="GO:0045947">
    <property type="term" value="P:negative regulation of translational initiation"/>
    <property type="evidence" value="ECO:0007669"/>
    <property type="project" value="TreeGrafter"/>
</dbReference>
<evidence type="ECO:0000256" key="2">
    <source>
        <dbReference type="ARBA" id="ARBA00022845"/>
    </source>
</evidence>
<dbReference type="EMBL" id="LNYU01000091">
    <property type="protein sequence ID" value="KTD53477.1"/>
    <property type="molecule type" value="Genomic_DNA"/>
</dbReference>
<dbReference type="SUPFAM" id="SSF117130">
    <property type="entry name" value="CsrA-like"/>
    <property type="match status" value="1"/>
</dbReference>
<dbReference type="GO" id="GO:0048027">
    <property type="term" value="F:mRNA 5'-UTR binding"/>
    <property type="evidence" value="ECO:0007669"/>
    <property type="project" value="TreeGrafter"/>
</dbReference>
<dbReference type="OrthoDB" id="9809061at2"/>
<name>A0A0W0Y9A7_9GAMM</name>
<evidence type="ECO:0000256" key="3">
    <source>
        <dbReference type="ARBA" id="ARBA00022884"/>
    </source>
</evidence>
<keyword evidence="1" id="KW-0963">Cytoplasm</keyword>
<reference evidence="5 6" key="1">
    <citation type="submission" date="2015-11" db="EMBL/GenBank/DDBJ databases">
        <title>Genomic analysis of 38 Legionella species identifies large and diverse effector repertoires.</title>
        <authorList>
            <person name="Burstein D."/>
            <person name="Amaro F."/>
            <person name="Zusman T."/>
            <person name="Lifshitz Z."/>
            <person name="Cohen O."/>
            <person name="Gilbert J.A."/>
            <person name="Pupko T."/>
            <person name="Shuman H.A."/>
            <person name="Segal G."/>
        </authorList>
    </citation>
    <scope>NUCLEOTIDE SEQUENCE [LARGE SCALE GENOMIC DNA]</scope>
    <source>
        <strain evidence="5 6">SC-63-C7</strain>
    </source>
</reference>
<evidence type="ECO:0000256" key="1">
    <source>
        <dbReference type="ARBA" id="ARBA00022490"/>
    </source>
</evidence>
<dbReference type="PANTHER" id="PTHR34984">
    <property type="entry name" value="CARBON STORAGE REGULATOR"/>
    <property type="match status" value="1"/>
</dbReference>
<gene>
    <name evidence="5" type="primary">lvrC_2</name>
    <name evidence="5" type="ORF">Lsan_3887</name>
</gene>
<keyword evidence="2" id="KW-0810">Translation regulation</keyword>
<evidence type="ECO:0000256" key="4">
    <source>
        <dbReference type="ARBA" id="ARBA00023159"/>
    </source>
</evidence>
<evidence type="ECO:0000313" key="5">
    <source>
        <dbReference type="EMBL" id="KTD53477.1"/>
    </source>
</evidence>
<accession>A0A0W0Y9A7</accession>
<dbReference type="RefSeq" id="WP_058515771.1">
    <property type="nucleotide sequence ID" value="NZ_CAAAIH010000001.1"/>
</dbReference>
<organism evidence="5 6">
    <name type="scientific">Legionella santicrucis</name>
    <dbReference type="NCBI Taxonomy" id="45074"/>
    <lineage>
        <taxon>Bacteria</taxon>
        <taxon>Pseudomonadati</taxon>
        <taxon>Pseudomonadota</taxon>
        <taxon>Gammaproteobacteria</taxon>
        <taxon>Legionellales</taxon>
        <taxon>Legionellaceae</taxon>
        <taxon>Legionella</taxon>
    </lineage>
</organism>
<sequence>MLVLTRRKNEEVWLDNGRIKVRVIYARRGNVALGFSAPEHVDVDRKEIFIRKQTNPDSNNK</sequence>
<dbReference type="PATRIC" id="fig|45074.5.peg.4172"/>
<keyword evidence="6" id="KW-1185">Reference proteome</keyword>
<dbReference type="InterPro" id="IPR003751">
    <property type="entry name" value="CsrA"/>
</dbReference>
<dbReference type="Pfam" id="PF02599">
    <property type="entry name" value="CsrA"/>
    <property type="match status" value="1"/>
</dbReference>
<comment type="caution">
    <text evidence="5">The sequence shown here is derived from an EMBL/GenBank/DDBJ whole genome shotgun (WGS) entry which is preliminary data.</text>
</comment>
<dbReference type="GO" id="GO:0006109">
    <property type="term" value="P:regulation of carbohydrate metabolic process"/>
    <property type="evidence" value="ECO:0007669"/>
    <property type="project" value="InterPro"/>
</dbReference>
<proteinExistence type="predicted"/>
<dbReference type="Proteomes" id="UP000054703">
    <property type="component" value="Unassembled WGS sequence"/>
</dbReference>
<dbReference type="Gene3D" id="2.60.40.4380">
    <property type="entry name" value="Translational regulator CsrA"/>
    <property type="match status" value="1"/>
</dbReference>